<keyword evidence="3" id="KW-1185">Reference proteome</keyword>
<name>A0A2W1JN67_9CYAN</name>
<feature type="chain" id="PRO_5015902396" description="DUF3352 domain-containing protein" evidence="1">
    <location>
        <begin position="28"/>
        <end position="541"/>
    </location>
</feature>
<dbReference type="Pfam" id="PF11832">
    <property type="entry name" value="DUF3352"/>
    <property type="match status" value="1"/>
</dbReference>
<evidence type="ECO:0000313" key="2">
    <source>
        <dbReference type="EMBL" id="PZD70347.1"/>
    </source>
</evidence>
<accession>A0A2W1JN67</accession>
<organism evidence="2 3">
    <name type="scientific">Acaryochloris thomasi RCC1774</name>
    <dbReference type="NCBI Taxonomy" id="1764569"/>
    <lineage>
        <taxon>Bacteria</taxon>
        <taxon>Bacillati</taxon>
        <taxon>Cyanobacteriota</taxon>
        <taxon>Cyanophyceae</taxon>
        <taxon>Acaryochloridales</taxon>
        <taxon>Acaryochloridaceae</taxon>
        <taxon>Acaryochloris</taxon>
        <taxon>Acaryochloris thomasi</taxon>
    </lineage>
</organism>
<gene>
    <name evidence="2" type="ORF">C1752_13980</name>
</gene>
<proteinExistence type="predicted"/>
<feature type="signal peptide" evidence="1">
    <location>
        <begin position="1"/>
        <end position="27"/>
    </location>
</feature>
<evidence type="ECO:0000313" key="3">
    <source>
        <dbReference type="Proteomes" id="UP000248857"/>
    </source>
</evidence>
<comment type="caution">
    <text evidence="2">The sequence shown here is derived from an EMBL/GenBank/DDBJ whole genome shotgun (WGS) entry which is preliminary data.</text>
</comment>
<dbReference type="AlphaFoldDB" id="A0A2W1JN67"/>
<evidence type="ECO:0000256" key="1">
    <source>
        <dbReference type="SAM" id="SignalP"/>
    </source>
</evidence>
<keyword evidence="1" id="KW-0732">Signal</keyword>
<dbReference type="RefSeq" id="WP_110989108.1">
    <property type="nucleotide sequence ID" value="NZ_CAWNWM010000042.1"/>
</dbReference>
<dbReference type="EMBL" id="PQWO01000042">
    <property type="protein sequence ID" value="PZD70347.1"/>
    <property type="molecule type" value="Genomic_DNA"/>
</dbReference>
<reference evidence="2 3" key="1">
    <citation type="journal article" date="2018" name="Sci. Rep.">
        <title>A novel species of the marine cyanobacterium Acaryochloris with a unique pigment content and lifestyle.</title>
        <authorList>
            <person name="Partensky F."/>
            <person name="Six C."/>
            <person name="Ratin M."/>
            <person name="Garczarek L."/>
            <person name="Vaulot D."/>
            <person name="Probert I."/>
            <person name="Calteau A."/>
            <person name="Gourvil P."/>
            <person name="Marie D."/>
            <person name="Grebert T."/>
            <person name="Bouchier C."/>
            <person name="Le Panse S."/>
            <person name="Gachenot M."/>
            <person name="Rodriguez F."/>
            <person name="Garrido J.L."/>
        </authorList>
    </citation>
    <scope>NUCLEOTIDE SEQUENCE [LARGE SCALE GENOMIC DNA]</scope>
    <source>
        <strain evidence="2 3">RCC1774</strain>
    </source>
</reference>
<evidence type="ECO:0008006" key="4">
    <source>
        <dbReference type="Google" id="ProtNLM"/>
    </source>
</evidence>
<protein>
    <recommendedName>
        <fullName evidence="4">DUF3352 domain-containing protein</fullName>
    </recommendedName>
</protein>
<sequence length="541" mass="59262">MMTRRFPWIQLIAIFLCFCMSGGMALAETPPATEINSGPATARFVPQQSPLLLSVNPKQLPDSGNTTSLLQWPQVLLTNAGVNYARDLKPWVSDELMFALTGPVQQHHYLFAVTTRGAKESQACIEQIWQQQVSAGQPLSFEQYSDISLISTQFKSPQPLGSEISGLQPFEGVSTAIVDDRYVLVANSASVLRAAIDSSQSESLTNTSDYQQAVTHLKQEQQDGFVYADLSAFSRLSSPPYRSLAVQLGQTRQGLLAETVLVADSSRSKALVTPTVTAPIRALDYIPASSPLVASGVNLQQLWTQLSADLKGYDPLDQWVRNTLKQGGQQWSINLPREVFSNVTGEYAVAMLPSSDPFTAAQNSFLGADWLFVHDDGGQELTQVLDKAAQKQNIGVIPYSLADHQVSTWAHLVSSEADNPSKVSSSMVLNAEVTGAFSVEADHRILATSLAALKQGLTEDAIANQKDFQAALATLPTPNQGYLYLDWTVMRPLLERKLPKLRQLETLLNPWSRQLTSVTLTNYGETPTIQRSQMLLRFADS</sequence>
<dbReference type="InterPro" id="IPR021787">
    <property type="entry name" value="DUF3352"/>
</dbReference>
<dbReference type="Proteomes" id="UP000248857">
    <property type="component" value="Unassembled WGS sequence"/>
</dbReference>